<dbReference type="eggNOG" id="COG1835">
    <property type="taxonomic scope" value="Bacteria"/>
</dbReference>
<feature type="transmembrane region" description="Helical" evidence="1">
    <location>
        <begin position="236"/>
        <end position="254"/>
    </location>
</feature>
<dbReference type="InterPro" id="IPR050623">
    <property type="entry name" value="Glucan_succinyl_AcylTrfase"/>
</dbReference>
<feature type="transmembrane region" description="Helical" evidence="1">
    <location>
        <begin position="91"/>
        <end position="114"/>
    </location>
</feature>
<name>Q65VR3_MANSM</name>
<evidence type="ECO:0000256" key="1">
    <source>
        <dbReference type="SAM" id="Phobius"/>
    </source>
</evidence>
<dbReference type="STRING" id="221988.MS0340"/>
<proteinExistence type="predicted"/>
<gene>
    <name evidence="3" type="ordered locus">MS0340</name>
</gene>
<dbReference type="GO" id="GO:0016747">
    <property type="term" value="F:acyltransferase activity, transferring groups other than amino-acyl groups"/>
    <property type="evidence" value="ECO:0007669"/>
    <property type="project" value="InterPro"/>
</dbReference>
<feature type="transmembrane region" description="Helical" evidence="1">
    <location>
        <begin position="207"/>
        <end position="229"/>
    </location>
</feature>
<feature type="transmembrane region" description="Helical" evidence="1">
    <location>
        <begin position="166"/>
        <end position="187"/>
    </location>
</feature>
<sequence>MLMIAKKEYYYGLDQLRALLMLIGVLTHAASVISPFYRWDYHSDRYQDALIHNIVHVAHFFRVEAFFLIAGFFSAMVLLKKGKHYFLKGRYLRVFMPLISSILLINTFEVWFVVRHDITPWENIGIGNFIVHAWFLLTLMIISLVCLLPVDKFLDYLSGFNRFIKLGLFIFYMYLPFGIKFVLNMFVPMADHPLFYSFYGYLIEKTLYYSIYFFIGYIIYRSEAVRIFFNKKTVKALLWGITVTGLTYQTLTIGEAKESLPFTMRAINVFIQHASAISVSLLLFNFFFSASFPPSRSVAFLVRSAIIVYLFHHPVLIVLGYYFDVPGMTPFVYFMILVTCGYLLSFLSYLIINGNKLTRFLFGLK</sequence>
<accession>Q65VR3</accession>
<dbReference type="Proteomes" id="UP000000607">
    <property type="component" value="Chromosome"/>
</dbReference>
<feature type="transmembrane region" description="Helical" evidence="1">
    <location>
        <begin position="329"/>
        <end position="352"/>
    </location>
</feature>
<protein>
    <recommendedName>
        <fullName evidence="2">Acyltransferase 3 domain-containing protein</fullName>
    </recommendedName>
</protein>
<dbReference type="EMBL" id="AE016827">
    <property type="protein sequence ID" value="AAU36947.1"/>
    <property type="molecule type" value="Genomic_DNA"/>
</dbReference>
<dbReference type="KEGG" id="msu:MS0340"/>
<dbReference type="AlphaFoldDB" id="Q65VR3"/>
<dbReference type="PANTHER" id="PTHR36927:SF1">
    <property type="entry name" value="MDO-LIKE PROTEIN"/>
    <property type="match status" value="1"/>
</dbReference>
<feature type="transmembrane region" description="Helical" evidence="1">
    <location>
        <begin position="266"/>
        <end position="288"/>
    </location>
</feature>
<dbReference type="PANTHER" id="PTHR36927">
    <property type="entry name" value="BLR4337 PROTEIN"/>
    <property type="match status" value="1"/>
</dbReference>
<feature type="transmembrane region" description="Helical" evidence="1">
    <location>
        <begin position="134"/>
        <end position="154"/>
    </location>
</feature>
<keyword evidence="1" id="KW-0472">Membrane</keyword>
<evidence type="ECO:0000313" key="4">
    <source>
        <dbReference type="Proteomes" id="UP000000607"/>
    </source>
</evidence>
<reference evidence="3 4" key="1">
    <citation type="journal article" date="2004" name="Nat. Biotechnol.">
        <title>The genome sequence of the capnophilic rumen bacterium Mannheimia succiniciproducens.</title>
        <authorList>
            <person name="Hong S.H."/>
            <person name="Kim J.S."/>
            <person name="Lee S.Y."/>
            <person name="In Y.H."/>
            <person name="Choi S.S."/>
            <person name="Rih J.-K."/>
            <person name="Kim C.H."/>
            <person name="Jeong H."/>
            <person name="Hur C.G."/>
            <person name="Kim J.J."/>
        </authorList>
    </citation>
    <scope>NUCLEOTIDE SEQUENCE [LARGE SCALE GENOMIC DNA]</scope>
    <source>
        <strain evidence="4">KCTC 0769BP / MBEL55E</strain>
    </source>
</reference>
<dbReference type="Pfam" id="PF01757">
    <property type="entry name" value="Acyl_transf_3"/>
    <property type="match status" value="1"/>
</dbReference>
<feature type="transmembrane region" description="Helical" evidence="1">
    <location>
        <begin position="16"/>
        <end position="37"/>
    </location>
</feature>
<evidence type="ECO:0000313" key="3">
    <source>
        <dbReference type="EMBL" id="AAU36947.1"/>
    </source>
</evidence>
<dbReference type="InterPro" id="IPR002656">
    <property type="entry name" value="Acyl_transf_3_dom"/>
</dbReference>
<keyword evidence="1" id="KW-0812">Transmembrane</keyword>
<keyword evidence="1" id="KW-1133">Transmembrane helix</keyword>
<feature type="domain" description="Acyltransferase 3" evidence="2">
    <location>
        <begin position="11"/>
        <end position="349"/>
    </location>
</feature>
<feature type="transmembrane region" description="Helical" evidence="1">
    <location>
        <begin position="300"/>
        <end position="323"/>
    </location>
</feature>
<organism evidence="3 4">
    <name type="scientific">Mannheimia succiniciproducens (strain KCTC 0769BP / MBEL55E)</name>
    <dbReference type="NCBI Taxonomy" id="221988"/>
    <lineage>
        <taxon>Bacteria</taxon>
        <taxon>Pseudomonadati</taxon>
        <taxon>Pseudomonadota</taxon>
        <taxon>Gammaproteobacteria</taxon>
        <taxon>Pasteurellales</taxon>
        <taxon>Pasteurellaceae</taxon>
        <taxon>Basfia</taxon>
    </lineage>
</organism>
<evidence type="ECO:0000259" key="2">
    <source>
        <dbReference type="Pfam" id="PF01757"/>
    </source>
</evidence>
<keyword evidence="4" id="KW-1185">Reference proteome</keyword>
<dbReference type="HOGENOM" id="CLU_036182_1_1_6"/>
<feature type="transmembrane region" description="Helical" evidence="1">
    <location>
        <begin position="57"/>
        <end position="79"/>
    </location>
</feature>